<sequence>MTPIATKKLPSWLELTEEGATITLRKPVEINQIKVNRVSLRAPTVKDVQQATIQSGGDAEKREMILFATLTQAGDKDIAGMTVVDYNRLQAGYFRLVEDDEPYPYND</sequence>
<evidence type="ECO:0000313" key="2">
    <source>
        <dbReference type="Proteomes" id="UP000050342"/>
    </source>
</evidence>
<dbReference type="RefSeq" id="WP_055104897.1">
    <property type="nucleotide sequence ID" value="NZ_LLWH01000232.1"/>
</dbReference>
<dbReference type="AlphaFoldDB" id="A0A0Q0YRF9"/>
<protein>
    <recommendedName>
        <fullName evidence="3">Phage tail assembly protein</fullName>
    </recommendedName>
</protein>
<dbReference type="Proteomes" id="UP000050342">
    <property type="component" value="Unassembled WGS sequence"/>
</dbReference>
<comment type="caution">
    <text evidence="1">The sequence shown here is derived from an EMBL/GenBank/DDBJ whole genome shotgun (WGS) entry which is preliminary data.</text>
</comment>
<dbReference type="STRING" id="1563157.AQS70_17490"/>
<proteinExistence type="predicted"/>
<accession>A0A0Q0YRF9</accession>
<organism evidence="1 2">
    <name type="scientific">Pseudomonas endophytica</name>
    <dbReference type="NCBI Taxonomy" id="1563157"/>
    <lineage>
        <taxon>Bacteria</taxon>
        <taxon>Pseudomonadati</taxon>
        <taxon>Pseudomonadota</taxon>
        <taxon>Gammaproteobacteria</taxon>
        <taxon>Pseudomonadales</taxon>
        <taxon>Pseudomonadaceae</taxon>
        <taxon>Pseudomonas</taxon>
    </lineage>
</organism>
<name>A0A0Q0YRF9_9PSED</name>
<keyword evidence="2" id="KW-1185">Reference proteome</keyword>
<gene>
    <name evidence="1" type="ORF">AQS70_17490</name>
</gene>
<dbReference type="EMBL" id="LLWH01000232">
    <property type="protein sequence ID" value="KQB51574.1"/>
    <property type="molecule type" value="Genomic_DNA"/>
</dbReference>
<dbReference type="InterPro" id="IPR019289">
    <property type="entry name" value="Phage_tail_E/E"/>
</dbReference>
<reference evidence="1 2" key="1">
    <citation type="submission" date="2015-10" db="EMBL/GenBank/DDBJ databases">
        <title>Pseudomonas helleri sp. nov. and Pseudomonas weihenstephanensis sp. nov., isolated from raw cows milk.</title>
        <authorList>
            <person name="Von Neubeck M."/>
            <person name="Huptas C."/>
            <person name="Wenning M."/>
            <person name="Scherer S."/>
        </authorList>
    </citation>
    <scope>NUCLEOTIDE SEQUENCE [LARGE SCALE GENOMIC DNA]</scope>
    <source>
        <strain evidence="1 2">BSTT44</strain>
    </source>
</reference>
<dbReference type="Pfam" id="PF10109">
    <property type="entry name" value="Phage_TAC_7"/>
    <property type="match status" value="1"/>
</dbReference>
<dbReference type="OrthoDB" id="7021429at2"/>
<evidence type="ECO:0000313" key="1">
    <source>
        <dbReference type="EMBL" id="KQB51574.1"/>
    </source>
</evidence>
<evidence type="ECO:0008006" key="3">
    <source>
        <dbReference type="Google" id="ProtNLM"/>
    </source>
</evidence>